<evidence type="ECO:0000259" key="2">
    <source>
        <dbReference type="PROSITE" id="PS51819"/>
    </source>
</evidence>
<proteinExistence type="predicted"/>
<reference evidence="3 4" key="1">
    <citation type="submission" date="2021-01" db="EMBL/GenBank/DDBJ databases">
        <title>WGS of actinomycetes isolated from Thailand.</title>
        <authorList>
            <person name="Thawai C."/>
        </authorList>
    </citation>
    <scope>NUCLEOTIDE SEQUENCE [LARGE SCALE GENOMIC DNA]</scope>
    <source>
        <strain evidence="3 4">CA3R110</strain>
    </source>
</reference>
<dbReference type="RefSeq" id="WP_201851752.1">
    <property type="nucleotide sequence ID" value="NZ_JAERRG010000005.1"/>
</dbReference>
<dbReference type="EMBL" id="JAERRG010000005">
    <property type="protein sequence ID" value="MBL1113903.1"/>
    <property type="molecule type" value="Genomic_DNA"/>
</dbReference>
<name>A0ABS1PND5_9ACTN</name>
<dbReference type="InterPro" id="IPR029068">
    <property type="entry name" value="Glyas_Bleomycin-R_OHBP_Dase"/>
</dbReference>
<dbReference type="Proteomes" id="UP000621510">
    <property type="component" value="Unassembled WGS sequence"/>
</dbReference>
<feature type="compositionally biased region" description="Pro residues" evidence="1">
    <location>
        <begin position="200"/>
        <end position="210"/>
    </location>
</feature>
<dbReference type="PANTHER" id="PTHR33993">
    <property type="entry name" value="GLYOXALASE-RELATED"/>
    <property type="match status" value="1"/>
</dbReference>
<evidence type="ECO:0000256" key="1">
    <source>
        <dbReference type="SAM" id="MobiDB-lite"/>
    </source>
</evidence>
<dbReference type="Pfam" id="PF00903">
    <property type="entry name" value="Glyoxalase"/>
    <property type="match status" value="1"/>
</dbReference>
<gene>
    <name evidence="3" type="ORF">JK364_16095</name>
</gene>
<dbReference type="PANTHER" id="PTHR33993:SF10">
    <property type="entry name" value="CONSERVED PROTEIN"/>
    <property type="match status" value="1"/>
</dbReference>
<organism evidence="3 4">
    <name type="scientific">Streptomyces endocoffeicus</name>
    <dbReference type="NCBI Taxonomy" id="2898945"/>
    <lineage>
        <taxon>Bacteria</taxon>
        <taxon>Bacillati</taxon>
        <taxon>Actinomycetota</taxon>
        <taxon>Actinomycetes</taxon>
        <taxon>Kitasatosporales</taxon>
        <taxon>Streptomycetaceae</taxon>
        <taxon>Streptomyces</taxon>
    </lineage>
</organism>
<keyword evidence="4" id="KW-1185">Reference proteome</keyword>
<accession>A0ABS1PND5</accession>
<sequence>MAAFAEGVPCWADVLLSDLAAGRRFYGELFGWTFQEIATGYGTFTRALLGGKDVAGLVPKPDGRMPTVWNIYFAARDAAATAVRIREAGGRVITPPVWIDEFCVMATAADPGGAVFGIWQAGSHTGFARRGTPGSYGWTEVHTRQPRAVDAFYRAVFGYGMTPAMPPSAPPSAPPSVEPSTEPPAPPSAVPSTEPSAAPSVPPPGAPSTPPSAEGAPADVVLWTLRGEPPDPRHVIGGRVVMGEEYPAVLPAHFLTYFVVADCDQTLRTVHRLGGRVLKTAEDTPYGRFAVLADNQGAAFAVIDTSTAG</sequence>
<dbReference type="Gene3D" id="3.10.180.10">
    <property type="entry name" value="2,3-Dihydroxybiphenyl 1,2-Dioxygenase, domain 1"/>
    <property type="match status" value="3"/>
</dbReference>
<dbReference type="InterPro" id="IPR052164">
    <property type="entry name" value="Anthracycline_SecMetBiosynth"/>
</dbReference>
<feature type="domain" description="VOC" evidence="2">
    <location>
        <begin position="8"/>
        <end position="121"/>
    </location>
</feature>
<dbReference type="SUPFAM" id="SSF54593">
    <property type="entry name" value="Glyoxalase/Bleomycin resistance protein/Dihydroxybiphenyl dioxygenase"/>
    <property type="match status" value="2"/>
</dbReference>
<dbReference type="InterPro" id="IPR004360">
    <property type="entry name" value="Glyas_Fos-R_dOase_dom"/>
</dbReference>
<evidence type="ECO:0000313" key="4">
    <source>
        <dbReference type="Proteomes" id="UP000621510"/>
    </source>
</evidence>
<evidence type="ECO:0000313" key="3">
    <source>
        <dbReference type="EMBL" id="MBL1113903.1"/>
    </source>
</evidence>
<dbReference type="PROSITE" id="PS51819">
    <property type="entry name" value="VOC"/>
    <property type="match status" value="1"/>
</dbReference>
<feature type="compositionally biased region" description="Low complexity" evidence="1">
    <location>
        <begin position="190"/>
        <end position="199"/>
    </location>
</feature>
<feature type="compositionally biased region" description="Pro residues" evidence="1">
    <location>
        <begin position="166"/>
        <end position="189"/>
    </location>
</feature>
<feature type="region of interest" description="Disordered" evidence="1">
    <location>
        <begin position="166"/>
        <end position="216"/>
    </location>
</feature>
<dbReference type="InterPro" id="IPR037523">
    <property type="entry name" value="VOC_core"/>
</dbReference>
<dbReference type="CDD" id="cd07247">
    <property type="entry name" value="SgaA_N_like"/>
    <property type="match status" value="1"/>
</dbReference>
<protein>
    <submittedName>
        <fullName evidence="3">VOC family protein</fullName>
    </submittedName>
</protein>
<comment type="caution">
    <text evidence="3">The sequence shown here is derived from an EMBL/GenBank/DDBJ whole genome shotgun (WGS) entry which is preliminary data.</text>
</comment>